<dbReference type="Proteomes" id="UP000814033">
    <property type="component" value="Unassembled WGS sequence"/>
</dbReference>
<gene>
    <name evidence="1" type="ORF">FA95DRAFT_1569067</name>
</gene>
<dbReference type="EMBL" id="MU275843">
    <property type="protein sequence ID" value="KAI0052826.1"/>
    <property type="molecule type" value="Genomic_DNA"/>
</dbReference>
<evidence type="ECO:0000313" key="2">
    <source>
        <dbReference type="Proteomes" id="UP000814033"/>
    </source>
</evidence>
<keyword evidence="2" id="KW-1185">Reference proteome</keyword>
<reference evidence="1" key="2">
    <citation type="journal article" date="2022" name="New Phytol.">
        <title>Evolutionary transition to the ectomycorrhizal habit in the genomes of a hyperdiverse lineage of mushroom-forming fungi.</title>
        <authorList>
            <person name="Looney B."/>
            <person name="Miyauchi S."/>
            <person name="Morin E."/>
            <person name="Drula E."/>
            <person name="Courty P.E."/>
            <person name="Kohler A."/>
            <person name="Kuo A."/>
            <person name="LaButti K."/>
            <person name="Pangilinan J."/>
            <person name="Lipzen A."/>
            <person name="Riley R."/>
            <person name="Andreopoulos W."/>
            <person name="He G."/>
            <person name="Johnson J."/>
            <person name="Nolan M."/>
            <person name="Tritt A."/>
            <person name="Barry K.W."/>
            <person name="Grigoriev I.V."/>
            <person name="Nagy L.G."/>
            <person name="Hibbett D."/>
            <person name="Henrissat B."/>
            <person name="Matheny P.B."/>
            <person name="Labbe J."/>
            <person name="Martin F.M."/>
        </authorList>
    </citation>
    <scope>NUCLEOTIDE SEQUENCE</scope>
    <source>
        <strain evidence="1">FP105234-sp</strain>
    </source>
</reference>
<name>A0ACB8SA85_9AGAM</name>
<sequence length="158" mass="16424">MADSVYSSADPVLAILGVAFALFPTGVRADCWIDQFGDERCNLSTAARAGVAIGIFGNTYRQRRIAHANAAFIPTHNTAPPPPQPPYTNSNFGSPYNGGNSGYAPSYPPQSYGSPAGGYDPAAGFAPPTGPPPAHHADAPPPQYYPPPSGPPPFADKQ</sequence>
<protein>
    <submittedName>
        <fullName evidence="1">Uncharacterized protein</fullName>
    </submittedName>
</protein>
<evidence type="ECO:0000313" key="1">
    <source>
        <dbReference type="EMBL" id="KAI0052826.1"/>
    </source>
</evidence>
<reference evidence="1" key="1">
    <citation type="submission" date="2021-02" db="EMBL/GenBank/DDBJ databases">
        <authorList>
            <consortium name="DOE Joint Genome Institute"/>
            <person name="Ahrendt S."/>
            <person name="Looney B.P."/>
            <person name="Miyauchi S."/>
            <person name="Morin E."/>
            <person name="Drula E."/>
            <person name="Courty P.E."/>
            <person name="Chicoki N."/>
            <person name="Fauchery L."/>
            <person name="Kohler A."/>
            <person name="Kuo A."/>
            <person name="Labutti K."/>
            <person name="Pangilinan J."/>
            <person name="Lipzen A."/>
            <person name="Riley R."/>
            <person name="Andreopoulos W."/>
            <person name="He G."/>
            <person name="Johnson J."/>
            <person name="Barry K.W."/>
            <person name="Grigoriev I.V."/>
            <person name="Nagy L."/>
            <person name="Hibbett D."/>
            <person name="Henrissat B."/>
            <person name="Matheny P.B."/>
            <person name="Labbe J."/>
            <person name="Martin F."/>
        </authorList>
    </citation>
    <scope>NUCLEOTIDE SEQUENCE</scope>
    <source>
        <strain evidence="1">FP105234-sp</strain>
    </source>
</reference>
<proteinExistence type="predicted"/>
<organism evidence="1 2">
    <name type="scientific">Auriscalpium vulgare</name>
    <dbReference type="NCBI Taxonomy" id="40419"/>
    <lineage>
        <taxon>Eukaryota</taxon>
        <taxon>Fungi</taxon>
        <taxon>Dikarya</taxon>
        <taxon>Basidiomycota</taxon>
        <taxon>Agaricomycotina</taxon>
        <taxon>Agaricomycetes</taxon>
        <taxon>Russulales</taxon>
        <taxon>Auriscalpiaceae</taxon>
        <taxon>Auriscalpium</taxon>
    </lineage>
</organism>
<comment type="caution">
    <text evidence="1">The sequence shown here is derived from an EMBL/GenBank/DDBJ whole genome shotgun (WGS) entry which is preliminary data.</text>
</comment>
<accession>A0ACB8SA85</accession>